<accession>A0A4Y2CCS2</accession>
<comment type="caution">
    <text evidence="2">The sequence shown here is derived from an EMBL/GenBank/DDBJ whole genome shotgun (WGS) entry which is preliminary data.</text>
</comment>
<name>A0A4Y2CCS2_ARAVE</name>
<feature type="region of interest" description="Disordered" evidence="1">
    <location>
        <begin position="80"/>
        <end position="103"/>
    </location>
</feature>
<organism evidence="2 3">
    <name type="scientific">Araneus ventricosus</name>
    <name type="common">Orbweaver spider</name>
    <name type="synonym">Epeira ventricosa</name>
    <dbReference type="NCBI Taxonomy" id="182803"/>
    <lineage>
        <taxon>Eukaryota</taxon>
        <taxon>Metazoa</taxon>
        <taxon>Ecdysozoa</taxon>
        <taxon>Arthropoda</taxon>
        <taxon>Chelicerata</taxon>
        <taxon>Arachnida</taxon>
        <taxon>Araneae</taxon>
        <taxon>Araneomorphae</taxon>
        <taxon>Entelegynae</taxon>
        <taxon>Araneoidea</taxon>
        <taxon>Araneidae</taxon>
        <taxon>Araneus</taxon>
    </lineage>
</organism>
<dbReference type="Proteomes" id="UP000499080">
    <property type="component" value="Unassembled WGS sequence"/>
</dbReference>
<dbReference type="AlphaFoldDB" id="A0A4Y2CCS2"/>
<keyword evidence="3" id="KW-1185">Reference proteome</keyword>
<dbReference type="EMBL" id="BGPR01000173">
    <property type="protein sequence ID" value="GBM01794.1"/>
    <property type="molecule type" value="Genomic_DNA"/>
</dbReference>
<dbReference type="OrthoDB" id="10336652at2759"/>
<evidence type="ECO:0000313" key="3">
    <source>
        <dbReference type="Proteomes" id="UP000499080"/>
    </source>
</evidence>
<evidence type="ECO:0000313" key="2">
    <source>
        <dbReference type="EMBL" id="GBM01794.1"/>
    </source>
</evidence>
<sequence>MRWHDHQLPSAGSSEHPWAAIYFNQEAPPEEKEGINITNSRTFRSAIHQSWLWHRFDTVRPGREMALSLRNPGLEQKSRTLKELWKEKGSRRRKKERRSPLSF</sequence>
<gene>
    <name evidence="2" type="ORF">AVEN_205459_1</name>
</gene>
<reference evidence="2 3" key="1">
    <citation type="journal article" date="2019" name="Sci. Rep.">
        <title>Orb-weaving spider Araneus ventricosus genome elucidates the spidroin gene catalogue.</title>
        <authorList>
            <person name="Kono N."/>
            <person name="Nakamura H."/>
            <person name="Ohtoshi R."/>
            <person name="Moran D.A.P."/>
            <person name="Shinohara A."/>
            <person name="Yoshida Y."/>
            <person name="Fujiwara M."/>
            <person name="Mori M."/>
            <person name="Tomita M."/>
            <person name="Arakawa K."/>
        </authorList>
    </citation>
    <scope>NUCLEOTIDE SEQUENCE [LARGE SCALE GENOMIC DNA]</scope>
</reference>
<protein>
    <submittedName>
        <fullName evidence="2">Uncharacterized protein</fullName>
    </submittedName>
</protein>
<proteinExistence type="predicted"/>
<evidence type="ECO:0000256" key="1">
    <source>
        <dbReference type="SAM" id="MobiDB-lite"/>
    </source>
</evidence>